<feature type="compositionally biased region" description="Low complexity" evidence="3">
    <location>
        <begin position="386"/>
        <end position="403"/>
    </location>
</feature>
<dbReference type="InterPro" id="IPR006143">
    <property type="entry name" value="RND_pump_MFP"/>
</dbReference>
<dbReference type="Pfam" id="PF25989">
    <property type="entry name" value="YknX_C"/>
    <property type="match status" value="1"/>
</dbReference>
<dbReference type="Gene3D" id="1.10.287.470">
    <property type="entry name" value="Helix hairpin bin"/>
    <property type="match status" value="1"/>
</dbReference>
<organism evidence="7 8">
    <name type="scientific">Nannocystis punicea</name>
    <dbReference type="NCBI Taxonomy" id="2995304"/>
    <lineage>
        <taxon>Bacteria</taxon>
        <taxon>Pseudomonadati</taxon>
        <taxon>Myxococcota</taxon>
        <taxon>Polyangia</taxon>
        <taxon>Nannocystales</taxon>
        <taxon>Nannocystaceae</taxon>
        <taxon>Nannocystis</taxon>
    </lineage>
</organism>
<dbReference type="Gene3D" id="2.40.50.100">
    <property type="match status" value="1"/>
</dbReference>
<feature type="domain" description="YknX-like C-terminal permuted SH3-like" evidence="6">
    <location>
        <begin position="282"/>
        <end position="346"/>
    </location>
</feature>
<dbReference type="Proteomes" id="UP001164459">
    <property type="component" value="Chromosome"/>
</dbReference>
<comment type="similarity">
    <text evidence="1">Belongs to the membrane fusion protein (MFP) (TC 8.A.1) family.</text>
</comment>
<name>A0ABY7HHJ7_9BACT</name>
<evidence type="ECO:0000313" key="7">
    <source>
        <dbReference type="EMBL" id="WAS98781.1"/>
    </source>
</evidence>
<dbReference type="EMBL" id="CP114040">
    <property type="protein sequence ID" value="WAS98781.1"/>
    <property type="molecule type" value="Genomic_DNA"/>
</dbReference>
<dbReference type="InterPro" id="IPR058647">
    <property type="entry name" value="BSH_CzcB-like"/>
</dbReference>
<dbReference type="SUPFAM" id="SSF111369">
    <property type="entry name" value="HlyD-like secretion proteins"/>
    <property type="match status" value="1"/>
</dbReference>
<sequence length="445" mass="45233">MRSFLLLALLAVTPLACGGEAGAGGPGGPGGPGKGRRGGEAEALAVAVTTLSPATIERHYRGAGTLRALRAADLVALQPGVVLELRAEEGDSVAEGQLLARLDGRAYQLQAARDKLSAQNAAKELQRLEQLTGLLSREELDKQRYAAESALASAQVSRHQASQTTVSAPFAGTITRRHIDVGNLATTSKSLFTIADLSALDLELHVPEREASAVQAGAPATIELQDGSTFEARVERRAPVVDPLTGTVKFVVRARSFPAGAVPGAFARATLRVAVRESTPSVPRSAIVEVEGKPHVYVVEDGRARRRPVELGLVGEERAEIRGGVAEGAQIVVDAGTGIAEGMPVRAIAEADGKAGKRDGKGGAEAAVASPTGQAEAKAAGASPTGQAEAPAIAAPAEVSAGAGPPGQVPEARSEETGAKGQVPEARAQETGPKGQAAAAAPGGR</sequence>
<dbReference type="Gene3D" id="2.40.420.20">
    <property type="match status" value="1"/>
</dbReference>
<dbReference type="Gene3D" id="2.40.30.170">
    <property type="match status" value="1"/>
</dbReference>
<keyword evidence="8" id="KW-1185">Reference proteome</keyword>
<reference evidence="7" key="1">
    <citation type="submission" date="2022-11" db="EMBL/GenBank/DDBJ databases">
        <title>Minimal conservation of predation-associated metabolite biosynthetic gene clusters underscores biosynthetic potential of Myxococcota including descriptions for ten novel species: Archangium lansinium sp. nov., Myxococcus landrumus sp. nov., Nannocystis bai.</title>
        <authorList>
            <person name="Ahearne A."/>
            <person name="Stevens C."/>
            <person name="Dowd S."/>
        </authorList>
    </citation>
    <scope>NUCLEOTIDE SEQUENCE</scope>
    <source>
        <strain evidence="7">Fl3</strain>
    </source>
</reference>
<dbReference type="NCBIfam" id="TIGR01730">
    <property type="entry name" value="RND_mfp"/>
    <property type="match status" value="1"/>
</dbReference>
<dbReference type="InterPro" id="IPR058637">
    <property type="entry name" value="YknX-like_C"/>
</dbReference>
<keyword evidence="2" id="KW-0175">Coiled coil</keyword>
<evidence type="ECO:0000256" key="1">
    <source>
        <dbReference type="ARBA" id="ARBA00009477"/>
    </source>
</evidence>
<evidence type="ECO:0000256" key="4">
    <source>
        <dbReference type="SAM" id="SignalP"/>
    </source>
</evidence>
<evidence type="ECO:0000313" key="8">
    <source>
        <dbReference type="Proteomes" id="UP001164459"/>
    </source>
</evidence>
<feature type="compositionally biased region" description="Basic and acidic residues" evidence="3">
    <location>
        <begin position="353"/>
        <end position="362"/>
    </location>
</feature>
<keyword evidence="4" id="KW-0732">Signal</keyword>
<gene>
    <name evidence="7" type="ORF">O0S08_21835</name>
</gene>
<proteinExistence type="inferred from homology"/>
<dbReference type="PANTHER" id="PTHR30469:SF38">
    <property type="entry name" value="HLYD FAMILY SECRETION PROTEIN"/>
    <property type="match status" value="1"/>
</dbReference>
<evidence type="ECO:0000256" key="2">
    <source>
        <dbReference type="SAM" id="Coils"/>
    </source>
</evidence>
<feature type="coiled-coil region" evidence="2">
    <location>
        <begin position="111"/>
        <end position="148"/>
    </location>
</feature>
<feature type="chain" id="PRO_5045858593" evidence="4">
    <location>
        <begin position="24"/>
        <end position="445"/>
    </location>
</feature>
<protein>
    <submittedName>
        <fullName evidence="7">Efflux RND transporter periplasmic adaptor subunit</fullName>
    </submittedName>
</protein>
<dbReference type="PANTHER" id="PTHR30469">
    <property type="entry name" value="MULTIDRUG RESISTANCE PROTEIN MDTA"/>
    <property type="match status" value="1"/>
</dbReference>
<dbReference type="Pfam" id="PF25973">
    <property type="entry name" value="BSH_CzcB"/>
    <property type="match status" value="1"/>
</dbReference>
<evidence type="ECO:0000259" key="6">
    <source>
        <dbReference type="Pfam" id="PF25989"/>
    </source>
</evidence>
<feature type="region of interest" description="Disordered" evidence="3">
    <location>
        <begin position="353"/>
        <end position="445"/>
    </location>
</feature>
<evidence type="ECO:0000256" key="3">
    <source>
        <dbReference type="SAM" id="MobiDB-lite"/>
    </source>
</evidence>
<accession>A0ABY7HHJ7</accession>
<feature type="domain" description="CzcB-like barrel-sandwich hybrid" evidence="5">
    <location>
        <begin position="71"/>
        <end position="196"/>
    </location>
</feature>
<feature type="signal peptide" evidence="4">
    <location>
        <begin position="1"/>
        <end position="23"/>
    </location>
</feature>
<dbReference type="RefSeq" id="WP_269041139.1">
    <property type="nucleotide sequence ID" value="NZ_CP114040.1"/>
</dbReference>
<evidence type="ECO:0000259" key="5">
    <source>
        <dbReference type="Pfam" id="PF25973"/>
    </source>
</evidence>